<comment type="caution">
    <text evidence="5">The sequence shown here is derived from an EMBL/GenBank/DDBJ whole genome shotgun (WGS) entry which is preliminary data.</text>
</comment>
<organism evidence="5">
    <name type="scientific">bioreactor metagenome</name>
    <dbReference type="NCBI Taxonomy" id="1076179"/>
    <lineage>
        <taxon>unclassified sequences</taxon>
        <taxon>metagenomes</taxon>
        <taxon>ecological metagenomes</taxon>
    </lineage>
</organism>
<dbReference type="InterPro" id="IPR013750">
    <property type="entry name" value="GHMP_kinase_C_dom"/>
</dbReference>
<dbReference type="Gene3D" id="3.30.230.10">
    <property type="match status" value="1"/>
</dbReference>
<dbReference type="PANTHER" id="PTHR43527">
    <property type="entry name" value="4-DIPHOSPHOCYTIDYL-2-C-METHYL-D-ERYTHRITOL KINASE, CHLOROPLASTIC"/>
    <property type="match status" value="1"/>
</dbReference>
<dbReference type="PANTHER" id="PTHR43527:SF2">
    <property type="entry name" value="4-DIPHOSPHOCYTIDYL-2-C-METHYL-D-ERYTHRITOL KINASE, CHLOROPLASTIC"/>
    <property type="match status" value="1"/>
</dbReference>
<evidence type="ECO:0000259" key="4">
    <source>
        <dbReference type="Pfam" id="PF08544"/>
    </source>
</evidence>
<dbReference type="InterPro" id="IPR036554">
    <property type="entry name" value="GHMP_kinase_C_sf"/>
</dbReference>
<feature type="domain" description="GHMP kinase C-terminal" evidence="4">
    <location>
        <begin position="71"/>
        <end position="141"/>
    </location>
</feature>
<dbReference type="EMBL" id="VSSQ01074458">
    <property type="protein sequence ID" value="MPN25321.1"/>
    <property type="molecule type" value="Genomic_DNA"/>
</dbReference>
<gene>
    <name evidence="5" type="primary">ispE_42</name>
    <name evidence="5" type="ORF">SDC9_172729</name>
</gene>
<dbReference type="GO" id="GO:0050515">
    <property type="term" value="F:4-(cytidine 5'-diphospho)-2-C-methyl-D-erythritol kinase activity"/>
    <property type="evidence" value="ECO:0007669"/>
    <property type="project" value="UniProtKB-EC"/>
</dbReference>
<evidence type="ECO:0000256" key="1">
    <source>
        <dbReference type="ARBA" id="ARBA00022741"/>
    </source>
</evidence>
<sequence>MQIAAQLGSDMPFCIVGGTAVASGRGEIIKQLPFAGIWHLAMFKPPQGISTKLVYTSLQTNKVPSPVTELMVKSIKAGEQAKLPELMSNHLESVTFSMMPELQQLKETLIFAGAEKAMMSGSGPTVFAITQDLELAKKLVQEHTPSGWWSNVCQTSPIGCEFVEDITEE</sequence>
<accession>A0A645GEH8</accession>
<dbReference type="InterPro" id="IPR014721">
    <property type="entry name" value="Ribsml_uS5_D2-typ_fold_subgr"/>
</dbReference>
<dbReference type="EC" id="2.7.1.148" evidence="5"/>
<dbReference type="Gene3D" id="3.30.70.890">
    <property type="entry name" value="GHMP kinase, C-terminal domain"/>
    <property type="match status" value="1"/>
</dbReference>
<keyword evidence="5" id="KW-0808">Transferase</keyword>
<reference evidence="5" key="1">
    <citation type="submission" date="2019-08" db="EMBL/GenBank/DDBJ databases">
        <authorList>
            <person name="Kucharzyk K."/>
            <person name="Murdoch R.W."/>
            <person name="Higgins S."/>
            <person name="Loffler F."/>
        </authorList>
    </citation>
    <scope>NUCLEOTIDE SEQUENCE</scope>
</reference>
<protein>
    <submittedName>
        <fullName evidence="5">4-diphosphocytidyl-2-C-methyl-D-erythritol kinase</fullName>
        <ecNumber evidence="5">2.7.1.148</ecNumber>
    </submittedName>
</protein>
<dbReference type="Pfam" id="PF08544">
    <property type="entry name" value="GHMP_kinases_C"/>
    <property type="match status" value="1"/>
</dbReference>
<dbReference type="AlphaFoldDB" id="A0A645GEH8"/>
<proteinExistence type="predicted"/>
<name>A0A645GEH8_9ZZZZ</name>
<keyword evidence="1" id="KW-0547">Nucleotide-binding</keyword>
<evidence type="ECO:0000256" key="3">
    <source>
        <dbReference type="ARBA" id="ARBA00022840"/>
    </source>
</evidence>
<dbReference type="GO" id="GO:0005524">
    <property type="term" value="F:ATP binding"/>
    <property type="evidence" value="ECO:0007669"/>
    <property type="project" value="UniProtKB-KW"/>
</dbReference>
<dbReference type="SUPFAM" id="SSF55060">
    <property type="entry name" value="GHMP Kinase, C-terminal domain"/>
    <property type="match status" value="1"/>
</dbReference>
<keyword evidence="3" id="KW-0067">ATP-binding</keyword>
<keyword evidence="2 5" id="KW-0418">Kinase</keyword>
<evidence type="ECO:0000313" key="5">
    <source>
        <dbReference type="EMBL" id="MPN25321.1"/>
    </source>
</evidence>
<evidence type="ECO:0000256" key="2">
    <source>
        <dbReference type="ARBA" id="ARBA00022777"/>
    </source>
</evidence>